<comment type="caution">
    <text evidence="3">The sequence shown here is derived from an EMBL/GenBank/DDBJ whole genome shotgun (WGS) entry which is preliminary data.</text>
</comment>
<feature type="compositionally biased region" description="Gly residues" evidence="1">
    <location>
        <begin position="139"/>
        <end position="165"/>
    </location>
</feature>
<organism evidence="3 4">
    <name type="scientific">Symbiodinium natans</name>
    <dbReference type="NCBI Taxonomy" id="878477"/>
    <lineage>
        <taxon>Eukaryota</taxon>
        <taxon>Sar</taxon>
        <taxon>Alveolata</taxon>
        <taxon>Dinophyceae</taxon>
        <taxon>Suessiales</taxon>
        <taxon>Symbiodiniaceae</taxon>
        <taxon>Symbiodinium</taxon>
    </lineage>
</organism>
<feature type="region of interest" description="Disordered" evidence="1">
    <location>
        <begin position="139"/>
        <end position="177"/>
    </location>
</feature>
<proteinExistence type="predicted"/>
<gene>
    <name evidence="3" type="primary">spt5</name>
    <name evidence="3" type="ORF">SNAT2548_LOCUS9038</name>
</gene>
<feature type="compositionally biased region" description="Polar residues" evidence="1">
    <location>
        <begin position="168"/>
        <end position="177"/>
    </location>
</feature>
<reference evidence="3" key="1">
    <citation type="submission" date="2021-02" db="EMBL/GenBank/DDBJ databases">
        <authorList>
            <person name="Dougan E. K."/>
            <person name="Rhodes N."/>
            <person name="Thang M."/>
            <person name="Chan C."/>
        </authorList>
    </citation>
    <scope>NUCLEOTIDE SEQUENCE</scope>
</reference>
<name>A0A812KPV0_9DINO</name>
<evidence type="ECO:0000313" key="4">
    <source>
        <dbReference type="Proteomes" id="UP000604046"/>
    </source>
</evidence>
<feature type="signal peptide" evidence="2">
    <location>
        <begin position="1"/>
        <end position="15"/>
    </location>
</feature>
<feature type="region of interest" description="Disordered" evidence="1">
    <location>
        <begin position="79"/>
        <end position="117"/>
    </location>
</feature>
<dbReference type="AlphaFoldDB" id="A0A812KPV0"/>
<dbReference type="EMBL" id="CAJNDS010000683">
    <property type="protein sequence ID" value="CAE7227985.1"/>
    <property type="molecule type" value="Genomic_DNA"/>
</dbReference>
<evidence type="ECO:0000256" key="1">
    <source>
        <dbReference type="SAM" id="MobiDB-lite"/>
    </source>
</evidence>
<dbReference type="OrthoDB" id="447817at2759"/>
<evidence type="ECO:0000313" key="3">
    <source>
        <dbReference type="EMBL" id="CAE7227985.1"/>
    </source>
</evidence>
<evidence type="ECO:0000256" key="2">
    <source>
        <dbReference type="SAM" id="SignalP"/>
    </source>
</evidence>
<keyword evidence="4" id="KW-1185">Reference proteome</keyword>
<protein>
    <submittedName>
        <fullName evidence="3">Spt5 protein</fullName>
    </submittedName>
</protein>
<feature type="chain" id="PRO_5032456280" evidence="2">
    <location>
        <begin position="16"/>
        <end position="271"/>
    </location>
</feature>
<keyword evidence="2" id="KW-0732">Signal</keyword>
<feature type="compositionally biased region" description="Polar residues" evidence="1">
    <location>
        <begin position="35"/>
        <end position="50"/>
    </location>
</feature>
<dbReference type="Proteomes" id="UP000604046">
    <property type="component" value="Unassembled WGS sequence"/>
</dbReference>
<feature type="region of interest" description="Disordered" evidence="1">
    <location>
        <begin position="23"/>
        <end position="58"/>
    </location>
</feature>
<sequence>MQRLIMVAALGVCWAEDPKTPELLPKPLQSPPAEATSNASVATGNSSTPLTEKMLPTPAGVNNTKTNLRGGWANGWNGGWNGGGNNGGWNGGGNNGGWNGGGNSGGWNGGGHNGGGGNNGGWNGGGNNGGWNGGGHNGGGNNGGWNGGGNNGGWNGGGNNGGGWGHNPPSSQWGPSNNFGWGHGVTGETCCMCSRSRNGKTQLYAAGDYNHRYGSQSAHEHCDDVCEIQCHFKGGHKLGCYEEQQLISMSRQYQGQSSFEILHEDHFGSIC</sequence>
<accession>A0A812KPV0</accession>